<feature type="transmembrane region" description="Helical" evidence="4">
    <location>
        <begin position="160"/>
        <end position="182"/>
    </location>
</feature>
<protein>
    <recommendedName>
        <fullName evidence="5">SH3 domain-containing protein</fullName>
    </recommendedName>
</protein>
<evidence type="ECO:0000256" key="3">
    <source>
        <dbReference type="SAM" id="MobiDB-lite"/>
    </source>
</evidence>
<gene>
    <name evidence="6" type="ORF">H0H81_012052</name>
</gene>
<organism evidence="6 7">
    <name type="scientific">Sphagnurus paluster</name>
    <dbReference type="NCBI Taxonomy" id="117069"/>
    <lineage>
        <taxon>Eukaryota</taxon>
        <taxon>Fungi</taxon>
        <taxon>Dikarya</taxon>
        <taxon>Basidiomycota</taxon>
        <taxon>Agaricomycotina</taxon>
        <taxon>Agaricomycetes</taxon>
        <taxon>Agaricomycetidae</taxon>
        <taxon>Agaricales</taxon>
        <taxon>Tricholomatineae</taxon>
        <taxon>Lyophyllaceae</taxon>
        <taxon>Sphagnurus</taxon>
    </lineage>
</organism>
<keyword evidence="4" id="KW-0812">Transmembrane</keyword>
<accession>A0A9P7GI83</accession>
<feature type="compositionally biased region" description="Polar residues" evidence="3">
    <location>
        <begin position="136"/>
        <end position="154"/>
    </location>
</feature>
<evidence type="ECO:0000313" key="6">
    <source>
        <dbReference type="EMBL" id="KAG5650496.1"/>
    </source>
</evidence>
<keyword evidence="1 2" id="KW-0728">SH3 domain</keyword>
<dbReference type="SUPFAM" id="SSF50044">
    <property type="entry name" value="SH3-domain"/>
    <property type="match status" value="1"/>
</dbReference>
<feature type="region of interest" description="Disordered" evidence="3">
    <location>
        <begin position="195"/>
        <end position="261"/>
    </location>
</feature>
<dbReference type="EMBL" id="JABCKI010000435">
    <property type="protein sequence ID" value="KAG5650496.1"/>
    <property type="molecule type" value="Genomic_DNA"/>
</dbReference>
<dbReference type="OrthoDB" id="5340910at2759"/>
<dbReference type="InterPro" id="IPR036028">
    <property type="entry name" value="SH3-like_dom_sf"/>
</dbReference>
<evidence type="ECO:0000256" key="2">
    <source>
        <dbReference type="PROSITE-ProRule" id="PRU00192"/>
    </source>
</evidence>
<proteinExistence type="predicted"/>
<evidence type="ECO:0000256" key="4">
    <source>
        <dbReference type="SAM" id="Phobius"/>
    </source>
</evidence>
<feature type="compositionally biased region" description="Low complexity" evidence="3">
    <location>
        <begin position="99"/>
        <end position="135"/>
    </location>
</feature>
<reference evidence="6" key="2">
    <citation type="submission" date="2021-10" db="EMBL/GenBank/DDBJ databases">
        <title>Phylogenomics reveals ancestral predisposition of the termite-cultivated fungus Termitomyces towards a domesticated lifestyle.</title>
        <authorList>
            <person name="Auxier B."/>
            <person name="Grum-Grzhimaylo A."/>
            <person name="Cardenas M.E."/>
            <person name="Lodge J.D."/>
            <person name="Laessoe T."/>
            <person name="Pedersen O."/>
            <person name="Smith M.E."/>
            <person name="Kuyper T.W."/>
            <person name="Franco-Molano E.A."/>
            <person name="Baroni T.J."/>
            <person name="Aanen D.K."/>
        </authorList>
    </citation>
    <scope>NUCLEOTIDE SEQUENCE</scope>
    <source>
        <strain evidence="6">D49</strain>
    </source>
</reference>
<keyword evidence="4" id="KW-0472">Membrane</keyword>
<feature type="region of interest" description="Disordered" evidence="3">
    <location>
        <begin position="99"/>
        <end position="154"/>
    </location>
</feature>
<dbReference type="Gene3D" id="2.30.30.40">
    <property type="entry name" value="SH3 Domains"/>
    <property type="match status" value="1"/>
</dbReference>
<evidence type="ECO:0000259" key="5">
    <source>
        <dbReference type="PROSITE" id="PS50002"/>
    </source>
</evidence>
<dbReference type="AlphaFoldDB" id="A0A9P7GI83"/>
<dbReference type="Pfam" id="PF14604">
    <property type="entry name" value="SH3_9"/>
    <property type="match status" value="1"/>
</dbReference>
<keyword evidence="4" id="KW-1133">Transmembrane helix</keyword>
<reference evidence="6" key="1">
    <citation type="submission" date="2021-02" db="EMBL/GenBank/DDBJ databases">
        <authorList>
            <person name="Nieuwenhuis M."/>
            <person name="Van De Peppel L.J.J."/>
        </authorList>
    </citation>
    <scope>NUCLEOTIDE SEQUENCE</scope>
    <source>
        <strain evidence="6">D49</strain>
    </source>
</reference>
<dbReference type="InterPro" id="IPR001452">
    <property type="entry name" value="SH3_domain"/>
</dbReference>
<keyword evidence="7" id="KW-1185">Reference proteome</keyword>
<evidence type="ECO:0000256" key="1">
    <source>
        <dbReference type="ARBA" id="ARBA00022443"/>
    </source>
</evidence>
<dbReference type="PROSITE" id="PS50002">
    <property type="entry name" value="SH3"/>
    <property type="match status" value="1"/>
</dbReference>
<evidence type="ECO:0000313" key="7">
    <source>
        <dbReference type="Proteomes" id="UP000717328"/>
    </source>
</evidence>
<feature type="domain" description="SH3" evidence="5">
    <location>
        <begin position="429"/>
        <end position="489"/>
    </location>
</feature>
<dbReference type="Proteomes" id="UP000717328">
    <property type="component" value="Unassembled WGS sequence"/>
</dbReference>
<sequence>MVLRHSYIERARHGKRLPQILDDDDDDVNLPTQITITVTGVRRPVSSVAPVVTPTVISVPPAGATSVSNPVIFSSAAPLPSTLASLPPVNPISLPPVNSIPTSSPSSLPPASSSSVLRPTPSVTVNNNTNNTDTSITAGNDSTNKVPSTSGALSSQGVPVGTIVGIVLAVLLVLIAALVIAARRRRAMANRMKTRGWANNPKPPTSPSWVESKNPEEGIAYPNMSSTSAGQMYGGDQGQGRQAPYNGAGNREMTYAPSSNNSGAVYGGGQATANGAGWPQSNGAGNQQMSYSQSVNPYVPPLTPRRAAPAASMYDNGYAPSNTVPLPPVPDMYSTPSASMSPNRPPTASVYSAPSSPIVTARVPPVSGGIYNNSPAPVNSMLYASATPVNTISPTPATITPSLPASLMPGMAGVAPVPFGAGPSPLVGMPAVSAKVRCTFIPTLPDELHISTGEVIRIHAEYDDGWSLCSNARLEMGMVPLECLDTSGSVSPTAIREFKKLARVSSLMVRQPAYGGA</sequence>
<name>A0A9P7GI83_9AGAR</name>
<comment type="caution">
    <text evidence="6">The sequence shown here is derived from an EMBL/GenBank/DDBJ whole genome shotgun (WGS) entry which is preliminary data.</text>
</comment>